<gene>
    <name evidence="2" type="ORF">GCM10008018_45690</name>
</gene>
<reference evidence="3" key="1">
    <citation type="journal article" date="2019" name="Int. J. Syst. Evol. Microbiol.">
        <title>The Global Catalogue of Microorganisms (GCM) 10K type strain sequencing project: providing services to taxonomists for standard genome sequencing and annotation.</title>
        <authorList>
            <consortium name="The Broad Institute Genomics Platform"/>
            <consortium name="The Broad Institute Genome Sequencing Center for Infectious Disease"/>
            <person name="Wu L."/>
            <person name="Ma J."/>
        </authorList>
    </citation>
    <scope>NUCLEOTIDE SEQUENCE [LARGE SCALE GENOMIC DNA]</scope>
    <source>
        <strain evidence="3">CGMCC 1.15043</strain>
    </source>
</reference>
<dbReference type="PANTHER" id="PTHR30595">
    <property type="entry name" value="GLPR-RELATED TRANSCRIPTIONAL REPRESSOR"/>
    <property type="match status" value="1"/>
</dbReference>
<feature type="domain" description="Schlafen AlbA-2" evidence="1">
    <location>
        <begin position="15"/>
        <end position="141"/>
    </location>
</feature>
<comment type="caution">
    <text evidence="2">The sequence shown here is derived from an EMBL/GenBank/DDBJ whole genome shotgun (WGS) entry which is preliminary data.</text>
</comment>
<evidence type="ECO:0000313" key="2">
    <source>
        <dbReference type="EMBL" id="GFZ94120.1"/>
    </source>
</evidence>
<dbReference type="InterPro" id="IPR007421">
    <property type="entry name" value="Schlafen_AlbA_2_dom"/>
</dbReference>
<accession>A0ABQ1EZ31</accession>
<protein>
    <recommendedName>
        <fullName evidence="1">Schlafen AlbA-2 domain-containing protein</fullName>
    </recommendedName>
</protein>
<evidence type="ECO:0000259" key="1">
    <source>
        <dbReference type="Pfam" id="PF04326"/>
    </source>
</evidence>
<evidence type="ECO:0000313" key="3">
    <source>
        <dbReference type="Proteomes" id="UP000615455"/>
    </source>
</evidence>
<name>A0ABQ1EZ31_9BACL</name>
<keyword evidence="3" id="KW-1185">Reference proteome</keyword>
<dbReference type="PANTHER" id="PTHR30595:SF6">
    <property type="entry name" value="SCHLAFEN ALBA-2 DOMAIN-CONTAINING PROTEIN"/>
    <property type="match status" value="1"/>
</dbReference>
<dbReference type="EMBL" id="BMHE01000027">
    <property type="protein sequence ID" value="GFZ94120.1"/>
    <property type="molecule type" value="Genomic_DNA"/>
</dbReference>
<proteinExistence type="predicted"/>
<organism evidence="2 3">
    <name type="scientific">Paenibacillus marchantiophytorum</name>
    <dbReference type="NCBI Taxonomy" id="1619310"/>
    <lineage>
        <taxon>Bacteria</taxon>
        <taxon>Bacillati</taxon>
        <taxon>Bacillota</taxon>
        <taxon>Bacilli</taxon>
        <taxon>Bacillales</taxon>
        <taxon>Paenibacillaceae</taxon>
        <taxon>Paenibacillus</taxon>
    </lineage>
</organism>
<dbReference type="Proteomes" id="UP000615455">
    <property type="component" value="Unassembled WGS sequence"/>
</dbReference>
<sequence length="307" mass="35177">MNMNDLDDLILYGYECEYLDFKEKQYSKEKHVDLLADVMAMANSRHVGDKYIIVGIKDRPEGKEIKGINPEEFIDSSVYTQVILSNIEPDIQMDYFKYDFNGKALGVIRIFNTDKKPYMIKRKNERFNEGSCLIRKGSLNANAKRSDFDYMYRHHGEIEIRLLEDTLLAVHDREGCASIEVLITNNTEYPLTFVAGMLIVSNDKGIELSQHPVYGINEIAGADFRLGLQPKTEVIGRLFVGFSSADPLRLDMDEHGICEQPLVCHLAFKDGRDNIYHTEVAGRVIADGDFLWKVKSKKGIKHKFRTH</sequence>
<dbReference type="InterPro" id="IPR038461">
    <property type="entry name" value="Schlafen_AlbA_2_dom_sf"/>
</dbReference>
<dbReference type="Gene3D" id="3.30.950.30">
    <property type="entry name" value="Schlafen, AAA domain"/>
    <property type="match status" value="1"/>
</dbReference>
<dbReference type="Pfam" id="PF04326">
    <property type="entry name" value="SLFN_AlbA_2"/>
    <property type="match status" value="1"/>
</dbReference>
<dbReference type="RefSeq" id="WP_229757787.1">
    <property type="nucleotide sequence ID" value="NZ_BMHE01000027.1"/>
</dbReference>